<feature type="compositionally biased region" description="Low complexity" evidence="1">
    <location>
        <begin position="59"/>
        <end position="69"/>
    </location>
</feature>
<dbReference type="EMBL" id="UFQT01000299">
    <property type="protein sequence ID" value="SSX22974.1"/>
    <property type="molecule type" value="Genomic_DNA"/>
</dbReference>
<name>A0A336LYB5_CULSO</name>
<feature type="region of interest" description="Disordered" evidence="1">
    <location>
        <begin position="59"/>
        <end position="80"/>
    </location>
</feature>
<dbReference type="AlphaFoldDB" id="A0A336LYB5"/>
<dbReference type="VEuPathDB" id="VectorBase:CSON007920"/>
<protein>
    <submittedName>
        <fullName evidence="2">CSON007920 protein</fullName>
    </submittedName>
</protein>
<dbReference type="OMA" id="ANFVECK"/>
<reference evidence="2" key="1">
    <citation type="submission" date="2018-07" db="EMBL/GenBank/DDBJ databases">
        <authorList>
            <person name="Quirk P.G."/>
            <person name="Krulwich T.A."/>
        </authorList>
    </citation>
    <scope>NUCLEOTIDE SEQUENCE</scope>
</reference>
<evidence type="ECO:0000256" key="1">
    <source>
        <dbReference type="SAM" id="MobiDB-lite"/>
    </source>
</evidence>
<organism evidence="2">
    <name type="scientific">Culicoides sonorensis</name>
    <name type="common">Biting midge</name>
    <dbReference type="NCBI Taxonomy" id="179676"/>
    <lineage>
        <taxon>Eukaryota</taxon>
        <taxon>Metazoa</taxon>
        <taxon>Ecdysozoa</taxon>
        <taxon>Arthropoda</taxon>
        <taxon>Hexapoda</taxon>
        <taxon>Insecta</taxon>
        <taxon>Pterygota</taxon>
        <taxon>Neoptera</taxon>
        <taxon>Endopterygota</taxon>
        <taxon>Diptera</taxon>
        <taxon>Nematocera</taxon>
        <taxon>Chironomoidea</taxon>
        <taxon>Ceratopogonidae</taxon>
        <taxon>Ceratopogoninae</taxon>
        <taxon>Culicoides</taxon>
        <taxon>Monoculicoides</taxon>
    </lineage>
</organism>
<sequence>MVECKKAQPKEVMLPANLAKTRTAGRGTYGELLVLSANATANGAPAAIAVAGPSNSASANSAGGSLGAISHHHPAHPHHQSSLTTLRYAPYTLPATFTSHSSGHHAPGSPGHTTQIIPVAGPSIIQYATTSPSGQGTTLIEAPLIGGGRKIITIPGPSSAMTTGSFRSNQPQHHYIQTSNGTHSNSRATATLTYPLGELLQVQGLDISALYSLPSGTIGL</sequence>
<evidence type="ECO:0000313" key="2">
    <source>
        <dbReference type="EMBL" id="SSX22974.1"/>
    </source>
</evidence>
<proteinExistence type="predicted"/>
<gene>
    <name evidence="2" type="primary">CSON007920</name>
</gene>
<accession>A0A336LYB5</accession>
<feature type="compositionally biased region" description="Basic residues" evidence="1">
    <location>
        <begin position="70"/>
        <end position="79"/>
    </location>
</feature>